<name>A0A0V0RFM4_9BILA</name>
<dbReference type="AlphaFoldDB" id="A0A0V0RFM4"/>
<protein>
    <submittedName>
        <fullName evidence="1">Uncharacterized protein</fullName>
    </submittedName>
</protein>
<dbReference type="Proteomes" id="UP000054630">
    <property type="component" value="Unassembled WGS sequence"/>
</dbReference>
<comment type="caution">
    <text evidence="1">The sequence shown here is derived from an EMBL/GenBank/DDBJ whole genome shotgun (WGS) entry which is preliminary data.</text>
</comment>
<accession>A0A0V0RFM4</accession>
<evidence type="ECO:0000313" key="2">
    <source>
        <dbReference type="Proteomes" id="UP000054630"/>
    </source>
</evidence>
<sequence>MVLLKKIYETGSRSPVSLPRPLFAHVGRECGTPARSALLRREHQQCN</sequence>
<reference evidence="1 2" key="1">
    <citation type="submission" date="2015-01" db="EMBL/GenBank/DDBJ databases">
        <title>Evolution of Trichinella species and genotypes.</title>
        <authorList>
            <person name="Korhonen P.K."/>
            <person name="Edoardo P."/>
            <person name="Giuseppe L.R."/>
            <person name="Gasser R.B."/>
        </authorList>
    </citation>
    <scope>NUCLEOTIDE SEQUENCE [LARGE SCALE GENOMIC DNA]</scope>
    <source>
        <strain evidence="1">ISS37</strain>
    </source>
</reference>
<gene>
    <name evidence="1" type="ORF">T07_1905</name>
</gene>
<organism evidence="1 2">
    <name type="scientific">Trichinella nelsoni</name>
    <dbReference type="NCBI Taxonomy" id="6336"/>
    <lineage>
        <taxon>Eukaryota</taxon>
        <taxon>Metazoa</taxon>
        <taxon>Ecdysozoa</taxon>
        <taxon>Nematoda</taxon>
        <taxon>Enoplea</taxon>
        <taxon>Dorylaimia</taxon>
        <taxon>Trichinellida</taxon>
        <taxon>Trichinellidae</taxon>
        <taxon>Trichinella</taxon>
    </lineage>
</organism>
<dbReference type="EMBL" id="JYDL01000217">
    <property type="protein sequence ID" value="KRX13184.1"/>
    <property type="molecule type" value="Genomic_DNA"/>
</dbReference>
<evidence type="ECO:0000313" key="1">
    <source>
        <dbReference type="EMBL" id="KRX13184.1"/>
    </source>
</evidence>
<keyword evidence="2" id="KW-1185">Reference proteome</keyword>
<proteinExistence type="predicted"/>